<evidence type="ECO:0000313" key="3">
    <source>
        <dbReference type="WBParaSite" id="BTMF_0001777601-mRNA-1"/>
    </source>
</evidence>
<protein>
    <submittedName>
        <fullName evidence="3">Secreted protein</fullName>
    </submittedName>
</protein>
<dbReference type="WBParaSite" id="BTMF_0001777601-mRNA-1">
    <property type="protein sequence ID" value="BTMF_0001777601-mRNA-1"/>
    <property type="gene ID" value="BTMF_0001777601"/>
</dbReference>
<sequence>MQPHVTAITCDHLLMQPLAATCYCNYLRPPTCTPLLQPFSANWYDNHSLSRVAVTTCCCSRLCSRWLQLSCHQYRLGINNKEATCGHLLM</sequence>
<proteinExistence type="predicted"/>
<gene>
    <name evidence="1" type="ORF">BTMF_LOCUS15743</name>
</gene>
<name>A0A0R3RCK5_9BILA</name>
<evidence type="ECO:0000313" key="2">
    <source>
        <dbReference type="Proteomes" id="UP000280834"/>
    </source>
</evidence>
<dbReference type="AlphaFoldDB" id="A0A0R3RCK5"/>
<evidence type="ECO:0000313" key="1">
    <source>
        <dbReference type="EMBL" id="VDO55597.1"/>
    </source>
</evidence>
<dbReference type="EMBL" id="UZAG01023061">
    <property type="protein sequence ID" value="VDO55597.1"/>
    <property type="molecule type" value="Genomic_DNA"/>
</dbReference>
<organism evidence="3">
    <name type="scientific">Brugia timori</name>
    <dbReference type="NCBI Taxonomy" id="42155"/>
    <lineage>
        <taxon>Eukaryota</taxon>
        <taxon>Metazoa</taxon>
        <taxon>Ecdysozoa</taxon>
        <taxon>Nematoda</taxon>
        <taxon>Chromadorea</taxon>
        <taxon>Rhabditida</taxon>
        <taxon>Spirurina</taxon>
        <taxon>Spiruromorpha</taxon>
        <taxon>Filarioidea</taxon>
        <taxon>Onchocercidae</taxon>
        <taxon>Brugia</taxon>
    </lineage>
</organism>
<keyword evidence="2" id="KW-1185">Reference proteome</keyword>
<dbReference type="Proteomes" id="UP000280834">
    <property type="component" value="Unassembled WGS sequence"/>
</dbReference>
<reference evidence="1 2" key="2">
    <citation type="submission" date="2018-11" db="EMBL/GenBank/DDBJ databases">
        <authorList>
            <consortium name="Pathogen Informatics"/>
        </authorList>
    </citation>
    <scope>NUCLEOTIDE SEQUENCE [LARGE SCALE GENOMIC DNA]</scope>
</reference>
<accession>A0A0R3RCK5</accession>
<reference evidence="3" key="1">
    <citation type="submission" date="2017-02" db="UniProtKB">
        <authorList>
            <consortium name="WormBaseParasite"/>
        </authorList>
    </citation>
    <scope>IDENTIFICATION</scope>
</reference>